<accession>A0A9P1GGN8</accession>
<keyword evidence="5" id="KW-1185">Reference proteome</keyword>
<comment type="caution">
    <text evidence="3">The sequence shown here is derived from an EMBL/GenBank/DDBJ whole genome shotgun (WGS) entry which is preliminary data.</text>
</comment>
<gene>
    <name evidence="3" type="ORF">C1SCF055_LOCUS35209</name>
</gene>
<dbReference type="InterPro" id="IPR011990">
    <property type="entry name" value="TPR-like_helical_dom_sf"/>
</dbReference>
<sequence length="279" mass="31784">MGSHHRQTWSLFAAIEQRSVQRGCAGVKEMARQTRCCIFLGLALLLPELRSPSTWVTSPRTDAATGYYTAALKGAAKVEGSHSNSFKRLAQLHFRAVELRRQRSWNGATEVYRKALALQETMPEVKEVPKFAVAACSWLNLALTQQNNKCLDKARQTFQEGTRMVQELMHRDLDVWIDGRHRLRSHRQLSVDSSEQLRVACRWLATLLVAWGLLETKTGHRGRAKVTSETLHPQRTKPCSCWYFTRNGHCPHVYAAQHLRGVSSHGHALRRMKKWSMGT</sequence>
<evidence type="ECO:0000313" key="4">
    <source>
        <dbReference type="EMBL" id="CAL1163257.1"/>
    </source>
</evidence>
<dbReference type="AlphaFoldDB" id="A0A9P1GGN8"/>
<dbReference type="GO" id="GO:0008270">
    <property type="term" value="F:zinc ion binding"/>
    <property type="evidence" value="ECO:0007669"/>
    <property type="project" value="UniProtKB-KW"/>
</dbReference>
<dbReference type="Gene3D" id="1.25.40.10">
    <property type="entry name" value="Tetratricopeptide repeat domain"/>
    <property type="match status" value="1"/>
</dbReference>
<evidence type="ECO:0000313" key="3">
    <source>
        <dbReference type="EMBL" id="CAI4009882.1"/>
    </source>
</evidence>
<feature type="domain" description="SWIM-type" evidence="2">
    <location>
        <begin position="224"/>
        <end position="261"/>
    </location>
</feature>
<dbReference type="EMBL" id="CAMXCT030004668">
    <property type="protein sequence ID" value="CAL4797194.1"/>
    <property type="molecule type" value="Genomic_DNA"/>
</dbReference>
<organism evidence="3">
    <name type="scientific">Cladocopium goreaui</name>
    <dbReference type="NCBI Taxonomy" id="2562237"/>
    <lineage>
        <taxon>Eukaryota</taxon>
        <taxon>Sar</taxon>
        <taxon>Alveolata</taxon>
        <taxon>Dinophyceae</taxon>
        <taxon>Suessiales</taxon>
        <taxon>Symbiodiniaceae</taxon>
        <taxon>Cladocopium</taxon>
    </lineage>
</organism>
<dbReference type="Proteomes" id="UP001152797">
    <property type="component" value="Unassembled WGS sequence"/>
</dbReference>
<evidence type="ECO:0000259" key="2">
    <source>
        <dbReference type="PROSITE" id="PS50966"/>
    </source>
</evidence>
<dbReference type="PROSITE" id="PS50966">
    <property type="entry name" value="ZF_SWIM"/>
    <property type="match status" value="1"/>
</dbReference>
<keyword evidence="1" id="KW-0479">Metal-binding</keyword>
<dbReference type="OrthoDB" id="414053at2759"/>
<keyword evidence="1" id="KW-0863">Zinc-finger</keyword>
<protein>
    <recommendedName>
        <fullName evidence="2">SWIM-type domain-containing protein</fullName>
    </recommendedName>
</protein>
<dbReference type="InterPro" id="IPR007527">
    <property type="entry name" value="Znf_SWIM"/>
</dbReference>
<dbReference type="EMBL" id="CAMXCT020004668">
    <property type="protein sequence ID" value="CAL1163257.1"/>
    <property type="molecule type" value="Genomic_DNA"/>
</dbReference>
<reference evidence="3" key="1">
    <citation type="submission" date="2022-10" db="EMBL/GenBank/DDBJ databases">
        <authorList>
            <person name="Chen Y."/>
            <person name="Dougan E. K."/>
            <person name="Chan C."/>
            <person name="Rhodes N."/>
            <person name="Thang M."/>
        </authorList>
    </citation>
    <scope>NUCLEOTIDE SEQUENCE</scope>
</reference>
<name>A0A9P1GGN8_9DINO</name>
<keyword evidence="1" id="KW-0862">Zinc</keyword>
<reference evidence="4" key="2">
    <citation type="submission" date="2024-04" db="EMBL/GenBank/DDBJ databases">
        <authorList>
            <person name="Chen Y."/>
            <person name="Shah S."/>
            <person name="Dougan E. K."/>
            <person name="Thang M."/>
            <person name="Chan C."/>
        </authorList>
    </citation>
    <scope>NUCLEOTIDE SEQUENCE [LARGE SCALE GENOMIC DNA]</scope>
</reference>
<evidence type="ECO:0000256" key="1">
    <source>
        <dbReference type="PROSITE-ProRule" id="PRU00325"/>
    </source>
</evidence>
<dbReference type="SUPFAM" id="SSF48452">
    <property type="entry name" value="TPR-like"/>
    <property type="match status" value="1"/>
</dbReference>
<proteinExistence type="predicted"/>
<evidence type="ECO:0000313" key="5">
    <source>
        <dbReference type="Proteomes" id="UP001152797"/>
    </source>
</evidence>
<dbReference type="EMBL" id="CAMXCT010004668">
    <property type="protein sequence ID" value="CAI4009882.1"/>
    <property type="molecule type" value="Genomic_DNA"/>
</dbReference>